<keyword evidence="4" id="KW-0808">Transferase</keyword>
<feature type="transmembrane region" description="Helical" evidence="1">
    <location>
        <begin position="260"/>
        <end position="278"/>
    </location>
</feature>
<dbReference type="Proteomes" id="UP001500274">
    <property type="component" value="Unassembled WGS sequence"/>
</dbReference>
<keyword evidence="1" id="KW-0812">Transmembrane</keyword>
<dbReference type="GO" id="GO:0016746">
    <property type="term" value="F:acyltransferase activity"/>
    <property type="evidence" value="ECO:0007669"/>
    <property type="project" value="UniProtKB-KW"/>
</dbReference>
<feature type="transmembrane region" description="Helical" evidence="1">
    <location>
        <begin position="176"/>
        <end position="197"/>
    </location>
</feature>
<feature type="domain" description="SGNH" evidence="3">
    <location>
        <begin position="449"/>
        <end position="687"/>
    </location>
</feature>
<dbReference type="Pfam" id="PF19040">
    <property type="entry name" value="SGNH"/>
    <property type="match status" value="1"/>
</dbReference>
<reference evidence="4 5" key="1">
    <citation type="journal article" date="2019" name="Int. J. Syst. Evol. Microbiol.">
        <title>The Global Catalogue of Microorganisms (GCM) 10K type strain sequencing project: providing services to taxonomists for standard genome sequencing and annotation.</title>
        <authorList>
            <consortium name="The Broad Institute Genomics Platform"/>
            <consortium name="The Broad Institute Genome Sequencing Center for Infectious Disease"/>
            <person name="Wu L."/>
            <person name="Ma J."/>
        </authorList>
    </citation>
    <scope>NUCLEOTIDE SEQUENCE [LARGE SCALE GENOMIC DNA]</scope>
    <source>
        <strain evidence="4 5">JCM 16365</strain>
    </source>
</reference>
<keyword evidence="4" id="KW-0012">Acyltransferase</keyword>
<dbReference type="PANTHER" id="PTHR23028">
    <property type="entry name" value="ACETYLTRANSFERASE"/>
    <property type="match status" value="1"/>
</dbReference>
<protein>
    <submittedName>
        <fullName evidence="4">Acyltransferase family protein</fullName>
    </submittedName>
</protein>
<dbReference type="Pfam" id="PF01757">
    <property type="entry name" value="Acyl_transf_3"/>
    <property type="match status" value="1"/>
</dbReference>
<evidence type="ECO:0000259" key="3">
    <source>
        <dbReference type="Pfam" id="PF19040"/>
    </source>
</evidence>
<evidence type="ECO:0000313" key="5">
    <source>
        <dbReference type="Proteomes" id="UP001500274"/>
    </source>
</evidence>
<gene>
    <name evidence="4" type="ORF">GCM10009862_03050</name>
</gene>
<dbReference type="RefSeq" id="WP_344226212.1">
    <property type="nucleotide sequence ID" value="NZ_BAAARI010000002.1"/>
</dbReference>
<proteinExistence type="predicted"/>
<dbReference type="EMBL" id="BAAARI010000002">
    <property type="protein sequence ID" value="GAA2567681.1"/>
    <property type="molecule type" value="Genomic_DNA"/>
</dbReference>
<dbReference type="InterPro" id="IPR002656">
    <property type="entry name" value="Acyl_transf_3_dom"/>
</dbReference>
<evidence type="ECO:0000256" key="1">
    <source>
        <dbReference type="SAM" id="Phobius"/>
    </source>
</evidence>
<evidence type="ECO:0000313" key="4">
    <source>
        <dbReference type="EMBL" id="GAA2567681.1"/>
    </source>
</evidence>
<feature type="transmembrane region" description="Helical" evidence="1">
    <location>
        <begin position="327"/>
        <end position="343"/>
    </location>
</feature>
<keyword evidence="1" id="KW-0472">Membrane</keyword>
<feature type="transmembrane region" description="Helical" evidence="1">
    <location>
        <begin position="203"/>
        <end position="226"/>
    </location>
</feature>
<evidence type="ECO:0000259" key="2">
    <source>
        <dbReference type="Pfam" id="PF01757"/>
    </source>
</evidence>
<keyword evidence="1" id="KW-1133">Transmembrane helix</keyword>
<keyword evidence="5" id="KW-1185">Reference proteome</keyword>
<dbReference type="InterPro" id="IPR050879">
    <property type="entry name" value="Acyltransferase_3"/>
</dbReference>
<dbReference type="PANTHER" id="PTHR23028:SF53">
    <property type="entry name" value="ACYL_TRANSF_3 DOMAIN-CONTAINING PROTEIN"/>
    <property type="match status" value="1"/>
</dbReference>
<comment type="caution">
    <text evidence="4">The sequence shown here is derived from an EMBL/GenBank/DDBJ whole genome shotgun (WGS) entry which is preliminary data.</text>
</comment>
<accession>A0ABN3P6Y4</accession>
<name>A0ABN3P6Y4_9MICO</name>
<feature type="transmembrane region" description="Helical" evidence="1">
    <location>
        <begin position="298"/>
        <end position="321"/>
    </location>
</feature>
<feature type="transmembrane region" description="Helical" evidence="1">
    <location>
        <begin position="364"/>
        <end position="383"/>
    </location>
</feature>
<organism evidence="4 5">
    <name type="scientific">Microbacterium binotii</name>
    <dbReference type="NCBI Taxonomy" id="462710"/>
    <lineage>
        <taxon>Bacteria</taxon>
        <taxon>Bacillati</taxon>
        <taxon>Actinomycetota</taxon>
        <taxon>Actinomycetes</taxon>
        <taxon>Micrococcales</taxon>
        <taxon>Microbacteriaceae</taxon>
        <taxon>Microbacterium</taxon>
    </lineage>
</organism>
<feature type="transmembrane region" description="Helical" evidence="1">
    <location>
        <begin position="80"/>
        <end position="100"/>
    </location>
</feature>
<dbReference type="InterPro" id="IPR043968">
    <property type="entry name" value="SGNH"/>
</dbReference>
<feature type="domain" description="Acyltransferase 3" evidence="2">
    <location>
        <begin position="14"/>
        <end position="343"/>
    </location>
</feature>
<feature type="transmembrane region" description="Helical" evidence="1">
    <location>
        <begin position="152"/>
        <end position="169"/>
    </location>
</feature>
<feature type="transmembrane region" description="Helical" evidence="1">
    <location>
        <begin position="17"/>
        <end position="33"/>
    </location>
</feature>
<feature type="transmembrane region" description="Helical" evidence="1">
    <location>
        <begin position="235"/>
        <end position="254"/>
    </location>
</feature>
<feature type="transmembrane region" description="Helical" evidence="1">
    <location>
        <begin position="39"/>
        <end position="59"/>
    </location>
</feature>
<sequence>MVAGSALTRGFRPEIQALRAFAVLIVVLNHLWPGQTPGGFVGVDIFFVISGYLITSHLLKEAVATGRVRLAAFWSRRARRLLPASMLVLLFCIAGVLLWVPMGQWQIALGQVAGAAVYAVNWVLMAQATDYFTSANSPSPVTHYWSLSVEEQFYLAWPILVLLVFALALRLKRRPVVWLAAALVVVFAASMIYSVLLSGQAPAVAYFSTFTRVWEFSAGGLLAVLLGSRSLPSGWAVWASWIGWAGLIASVVLITPAMAFPGWAALLPVLSTVLVIAARSNTDAPNLNNVTAFAPLQFLGGISYSLYLWHWPLIILVPYALGRDIGTLWRLAILVVSVLLAWATKTWIEDPARTARFFVRRRSWVTLVATGAAMVLVVGAALAPSASVDQRRDSQAQTLSQLAFDPPECFGALAVINDCAQPHLLQYPDSLLSTYAEQGGEVPGIDPACSTPADAPRITVCVYGPPADEATRTVALMGDSHAVHYTAALEKLAATQGWRVISVAQSGCMPVAFDDQLVPLWAPETAEECRLWADQAVPWLANDPEINTVIYSSISREYGYLDGTPTQDQDISESYVRTWQPWLDAGKKVLVVADTAFLQRGDVLSCIARADAVEDACASDRSVVLSKPDPMVTAVQRIDSPQVGLFDPNDYICDERLCHAIVGGIPVFVDHNHLLQAFAMTLAEPLAQAQTRLEGHS</sequence>